<evidence type="ECO:0000313" key="2">
    <source>
        <dbReference type="Proteomes" id="UP000253606"/>
    </source>
</evidence>
<name>A0A2Z5G3A2_9BACT</name>
<organism evidence="1 2">
    <name type="scientific">Acidisarcina polymorpha</name>
    <dbReference type="NCBI Taxonomy" id="2211140"/>
    <lineage>
        <taxon>Bacteria</taxon>
        <taxon>Pseudomonadati</taxon>
        <taxon>Acidobacteriota</taxon>
        <taxon>Terriglobia</taxon>
        <taxon>Terriglobales</taxon>
        <taxon>Acidobacteriaceae</taxon>
        <taxon>Acidisarcina</taxon>
    </lineage>
</organism>
<evidence type="ECO:0000313" key="1">
    <source>
        <dbReference type="EMBL" id="AXC13588.1"/>
    </source>
</evidence>
<dbReference type="Proteomes" id="UP000253606">
    <property type="component" value="Chromosome"/>
</dbReference>
<dbReference type="KEGG" id="abas:ACPOL_4313"/>
<reference evidence="1 2" key="1">
    <citation type="journal article" date="2018" name="Front. Microbiol.">
        <title>Hydrolytic Capabilities as a Key to Environmental Success: Chitinolytic and Cellulolytic Acidobacteria From Acidic Sub-arctic Soils and Boreal Peatlands.</title>
        <authorList>
            <person name="Belova S.E."/>
            <person name="Ravin N.V."/>
            <person name="Pankratov T.A."/>
            <person name="Rakitin A.L."/>
            <person name="Ivanova A.A."/>
            <person name="Beletsky A.V."/>
            <person name="Mardanov A.V."/>
            <person name="Sinninghe Damste J.S."/>
            <person name="Dedysh S.N."/>
        </authorList>
    </citation>
    <scope>NUCLEOTIDE SEQUENCE [LARGE SCALE GENOMIC DNA]</scope>
    <source>
        <strain evidence="1 2">SBC82</strain>
    </source>
</reference>
<proteinExistence type="predicted"/>
<protein>
    <submittedName>
        <fullName evidence="1">Uncharacterized protein</fullName>
    </submittedName>
</protein>
<gene>
    <name evidence="1" type="ORF">ACPOL_4313</name>
</gene>
<sequence>MENPTEGINGALLDGVTQLAAAAAQLQKTALVLEERWNGAGAPQSGEVAKVVATIDPDPAGRITELEARLQTAEQQIAELRAQASLGVSAAGASRKTLPVAASHLLAKHGIDTLEQVNGGALDAALVGLSLEQRIAVKSQLMRAGLLG</sequence>
<dbReference type="RefSeq" id="WP_114208543.1">
    <property type="nucleotide sequence ID" value="NZ_CP030840.1"/>
</dbReference>
<dbReference type="AlphaFoldDB" id="A0A2Z5G3A2"/>
<keyword evidence="2" id="KW-1185">Reference proteome</keyword>
<dbReference type="OrthoDB" id="120543at2"/>
<dbReference type="EMBL" id="CP030840">
    <property type="protein sequence ID" value="AXC13588.1"/>
    <property type="molecule type" value="Genomic_DNA"/>
</dbReference>
<accession>A0A2Z5G3A2</accession>